<proteinExistence type="predicted"/>
<organism evidence="1 2">
    <name type="scientific">Vaccinium darrowii</name>
    <dbReference type="NCBI Taxonomy" id="229202"/>
    <lineage>
        <taxon>Eukaryota</taxon>
        <taxon>Viridiplantae</taxon>
        <taxon>Streptophyta</taxon>
        <taxon>Embryophyta</taxon>
        <taxon>Tracheophyta</taxon>
        <taxon>Spermatophyta</taxon>
        <taxon>Magnoliopsida</taxon>
        <taxon>eudicotyledons</taxon>
        <taxon>Gunneridae</taxon>
        <taxon>Pentapetalae</taxon>
        <taxon>asterids</taxon>
        <taxon>Ericales</taxon>
        <taxon>Ericaceae</taxon>
        <taxon>Vaccinioideae</taxon>
        <taxon>Vaccinieae</taxon>
        <taxon>Vaccinium</taxon>
    </lineage>
</organism>
<dbReference type="EMBL" id="CM037156">
    <property type="protein sequence ID" value="KAH7838927.1"/>
    <property type="molecule type" value="Genomic_DNA"/>
</dbReference>
<gene>
    <name evidence="1" type="ORF">Vadar_032819</name>
</gene>
<sequence length="410" mass="44098">MAMVKISGGNSQTIDEEAYVCQPSHASHPRGIFYGENPLDFSFPLFLLEATLIILLVRSLHSLLRPLKQPRIVSKILGGILIGPSVLGRHKTFTNNVFPENGTYVFKNLGLVGFIYFLFISGVKTDIKTVAKAGKKQLSIGLIGVLVPFLTVLSIAIATRKTLDKELQRVPIMGGVASAFAISTFPVLYQVVKELNLLSSEIGKLALSSVLVSDCVGIVCIVLFEATRSEPIDALWVFVSFVGMAAVIGGFRQAMVWIVKTTPEGKPVDPTYVVGILLVVLVIAAACDITGLAMGNGPLWLGLAVPEGPPLGAALVEGTETFVSDVMAPISYAFVGMYTDVSAMAGQWSSSVKPLFIMAVAAYLSKVVTIVVVAMFFEMPVRDSLALGLVMSLRGQLEILIFMHWMDIEV</sequence>
<comment type="caution">
    <text evidence="1">The sequence shown here is derived from an EMBL/GenBank/DDBJ whole genome shotgun (WGS) entry which is preliminary data.</text>
</comment>
<reference evidence="1 2" key="1">
    <citation type="journal article" date="2021" name="Hortic Res">
        <title>High-quality reference genome and annotation aids understanding of berry development for evergreen blueberry (Vaccinium darrowii).</title>
        <authorList>
            <person name="Yu J."/>
            <person name="Hulse-Kemp A.M."/>
            <person name="Babiker E."/>
            <person name="Staton M."/>
        </authorList>
    </citation>
    <scope>NUCLEOTIDE SEQUENCE [LARGE SCALE GENOMIC DNA]</scope>
    <source>
        <strain evidence="2">cv. NJ 8807/NJ 8810</strain>
        <tissue evidence="1">Young leaf</tissue>
    </source>
</reference>
<dbReference type="Proteomes" id="UP000828048">
    <property type="component" value="Chromosome 6"/>
</dbReference>
<accession>A0ACB7XDX3</accession>
<name>A0ACB7XDX3_9ERIC</name>
<keyword evidence="2" id="KW-1185">Reference proteome</keyword>
<evidence type="ECO:0000313" key="2">
    <source>
        <dbReference type="Proteomes" id="UP000828048"/>
    </source>
</evidence>
<evidence type="ECO:0000313" key="1">
    <source>
        <dbReference type="EMBL" id="KAH7838927.1"/>
    </source>
</evidence>
<protein>
    <submittedName>
        <fullName evidence="1">Uncharacterized protein</fullName>
    </submittedName>
</protein>